<evidence type="ECO:0000313" key="1">
    <source>
        <dbReference type="EMBL" id="MFC5422302.1"/>
    </source>
</evidence>
<keyword evidence="2" id="KW-1185">Reference proteome</keyword>
<proteinExistence type="predicted"/>
<evidence type="ECO:0000313" key="2">
    <source>
        <dbReference type="Proteomes" id="UP001596053"/>
    </source>
</evidence>
<accession>A0ABW0IX44</accession>
<dbReference type="EMBL" id="JBHSLW010000037">
    <property type="protein sequence ID" value="MFC5422302.1"/>
    <property type="molecule type" value="Genomic_DNA"/>
</dbReference>
<reference evidence="2" key="1">
    <citation type="journal article" date="2019" name="Int. J. Syst. Evol. Microbiol.">
        <title>The Global Catalogue of Microorganisms (GCM) 10K type strain sequencing project: providing services to taxonomists for standard genome sequencing and annotation.</title>
        <authorList>
            <consortium name="The Broad Institute Genomics Platform"/>
            <consortium name="The Broad Institute Genome Sequencing Center for Infectious Disease"/>
            <person name="Wu L."/>
            <person name="Ma J."/>
        </authorList>
    </citation>
    <scope>NUCLEOTIDE SEQUENCE [LARGE SCALE GENOMIC DNA]</scope>
    <source>
        <strain evidence="2">NCAIM B.01391</strain>
    </source>
</reference>
<dbReference type="RefSeq" id="WP_377800575.1">
    <property type="nucleotide sequence ID" value="NZ_JBHSLW010000037.1"/>
</dbReference>
<name>A0ABW0IX44_9HYPH</name>
<dbReference type="Proteomes" id="UP001596053">
    <property type="component" value="Unassembled WGS sequence"/>
</dbReference>
<gene>
    <name evidence="1" type="ORF">ACFPOB_22300</name>
</gene>
<organism evidence="1 2">
    <name type="scientific">Bosea eneae</name>
    <dbReference type="NCBI Taxonomy" id="151454"/>
    <lineage>
        <taxon>Bacteria</taxon>
        <taxon>Pseudomonadati</taxon>
        <taxon>Pseudomonadota</taxon>
        <taxon>Alphaproteobacteria</taxon>
        <taxon>Hyphomicrobiales</taxon>
        <taxon>Boseaceae</taxon>
        <taxon>Bosea</taxon>
    </lineage>
</organism>
<protein>
    <submittedName>
        <fullName evidence="1">Uncharacterized protein</fullName>
    </submittedName>
</protein>
<comment type="caution">
    <text evidence="1">The sequence shown here is derived from an EMBL/GenBank/DDBJ whole genome shotgun (WGS) entry which is preliminary data.</text>
</comment>
<sequence>MSDAVESQTLLGLAADYRLREIDIAAAAHSRRFADAAASKLL</sequence>